<dbReference type="RefSeq" id="WP_146576704.1">
    <property type="nucleotide sequence ID" value="NZ_SJPM01000002.1"/>
</dbReference>
<name>A0A5C6AN02_9BACT</name>
<keyword evidence="2" id="KW-0456">Lyase</keyword>
<dbReference type="GO" id="GO:0008460">
    <property type="term" value="F:dTDP-glucose 4,6-dehydratase activity"/>
    <property type="evidence" value="ECO:0007669"/>
    <property type="project" value="UniProtKB-EC"/>
</dbReference>
<dbReference type="EC" id="4.2.1.46" evidence="2"/>
<evidence type="ECO:0000259" key="1">
    <source>
        <dbReference type="Pfam" id="PF01370"/>
    </source>
</evidence>
<sequence length="357" mass="39674">MSEPSNQPDRPAIIVTGSTGLLGYPVCIKLADAGYQVFGFDRVGLPEPPKHHAYVRDIECDLTDSVSVRAAVDQVHQLTGGKLASVVHMAAYYDFSGADSSLYEKVTINGTDRLLNALESFDFEQFIFTSTMLIHEPCEIGERISEDDPLEAKWPYPQSKIETERLICEGHPGVRSVFLRISGVYTDYGQQPTIVQQMKRIYEKDFQGHFFPGDTRVGQSAVHVDDAVDAIIRTVERRDAIPPKTAILIGEPDPLSYEELQSMIGQQQHGKDWATHFVPKPLAKVGAAVVDAVQGGDAFIKPFMVDMADDHYALDISRAKELIDWTPQHQLSTTLPKMTNLLKSDPDQWCRKNGLSG</sequence>
<dbReference type="EMBL" id="SJPM01000002">
    <property type="protein sequence ID" value="TWU01395.1"/>
    <property type="molecule type" value="Genomic_DNA"/>
</dbReference>
<dbReference type="AlphaFoldDB" id="A0A5C6AN02"/>
<dbReference type="OrthoDB" id="9814124at2"/>
<reference evidence="2 3" key="1">
    <citation type="submission" date="2019-02" db="EMBL/GenBank/DDBJ databases">
        <title>Deep-cultivation of Planctomycetes and their phenomic and genomic characterization uncovers novel biology.</title>
        <authorList>
            <person name="Wiegand S."/>
            <person name="Jogler M."/>
            <person name="Boedeker C."/>
            <person name="Pinto D."/>
            <person name="Vollmers J."/>
            <person name="Rivas-Marin E."/>
            <person name="Kohn T."/>
            <person name="Peeters S.H."/>
            <person name="Heuer A."/>
            <person name="Rast P."/>
            <person name="Oberbeckmann S."/>
            <person name="Bunk B."/>
            <person name="Jeske O."/>
            <person name="Meyerdierks A."/>
            <person name="Storesund J.E."/>
            <person name="Kallscheuer N."/>
            <person name="Luecker S."/>
            <person name="Lage O.M."/>
            <person name="Pohl T."/>
            <person name="Merkel B.J."/>
            <person name="Hornburger P."/>
            <person name="Mueller R.-W."/>
            <person name="Bruemmer F."/>
            <person name="Labrenz M."/>
            <person name="Spormann A.M."/>
            <person name="Op Den Camp H."/>
            <person name="Overmann J."/>
            <person name="Amann R."/>
            <person name="Jetten M.S.M."/>
            <person name="Mascher T."/>
            <person name="Medema M.H."/>
            <person name="Devos D.P."/>
            <person name="Kaster A.-K."/>
            <person name="Ovreas L."/>
            <person name="Rohde M."/>
            <person name="Galperin M.Y."/>
            <person name="Jogler C."/>
        </authorList>
    </citation>
    <scope>NUCLEOTIDE SEQUENCE [LARGE SCALE GENOMIC DNA]</scope>
    <source>
        <strain evidence="2 3">Pla100</strain>
    </source>
</reference>
<dbReference type="SUPFAM" id="SSF51735">
    <property type="entry name" value="NAD(P)-binding Rossmann-fold domains"/>
    <property type="match status" value="1"/>
</dbReference>
<dbReference type="PANTHER" id="PTHR43245">
    <property type="entry name" value="BIFUNCTIONAL POLYMYXIN RESISTANCE PROTEIN ARNA"/>
    <property type="match status" value="1"/>
</dbReference>
<protein>
    <submittedName>
        <fullName evidence="2">dTDP-glucose 4,6-dehydratase</fullName>
        <ecNumber evidence="2">4.2.1.46</ecNumber>
    </submittedName>
</protein>
<dbReference type="Gene3D" id="3.40.50.720">
    <property type="entry name" value="NAD(P)-binding Rossmann-like Domain"/>
    <property type="match status" value="1"/>
</dbReference>
<evidence type="ECO:0000313" key="2">
    <source>
        <dbReference type="EMBL" id="TWU01395.1"/>
    </source>
</evidence>
<dbReference type="InterPro" id="IPR001509">
    <property type="entry name" value="Epimerase_deHydtase"/>
</dbReference>
<dbReference type="Pfam" id="PF01370">
    <property type="entry name" value="Epimerase"/>
    <property type="match status" value="1"/>
</dbReference>
<dbReference type="Proteomes" id="UP000316213">
    <property type="component" value="Unassembled WGS sequence"/>
</dbReference>
<keyword evidence="3" id="KW-1185">Reference proteome</keyword>
<evidence type="ECO:0000313" key="3">
    <source>
        <dbReference type="Proteomes" id="UP000316213"/>
    </source>
</evidence>
<organism evidence="2 3">
    <name type="scientific">Neorhodopirellula pilleata</name>
    <dbReference type="NCBI Taxonomy" id="2714738"/>
    <lineage>
        <taxon>Bacteria</taxon>
        <taxon>Pseudomonadati</taxon>
        <taxon>Planctomycetota</taxon>
        <taxon>Planctomycetia</taxon>
        <taxon>Pirellulales</taxon>
        <taxon>Pirellulaceae</taxon>
        <taxon>Neorhodopirellula</taxon>
    </lineage>
</organism>
<gene>
    <name evidence="2" type="primary">strE_1</name>
    <name evidence="2" type="ORF">Pla100_11220</name>
</gene>
<feature type="domain" description="NAD-dependent epimerase/dehydratase" evidence="1">
    <location>
        <begin position="13"/>
        <end position="250"/>
    </location>
</feature>
<dbReference type="InterPro" id="IPR050177">
    <property type="entry name" value="Lipid_A_modif_metabolic_enz"/>
</dbReference>
<proteinExistence type="predicted"/>
<comment type="caution">
    <text evidence="2">The sequence shown here is derived from an EMBL/GenBank/DDBJ whole genome shotgun (WGS) entry which is preliminary data.</text>
</comment>
<dbReference type="InterPro" id="IPR036291">
    <property type="entry name" value="NAD(P)-bd_dom_sf"/>
</dbReference>
<dbReference type="PANTHER" id="PTHR43245:SF13">
    <property type="entry name" value="UDP-D-APIOSE_UDP-D-XYLOSE SYNTHASE 2"/>
    <property type="match status" value="1"/>
</dbReference>
<accession>A0A5C6AN02</accession>